<protein>
    <submittedName>
        <fullName evidence="9">ComEC/Rec2 family competence protein</fullName>
    </submittedName>
</protein>
<keyword evidence="2" id="KW-1003">Cell membrane</keyword>
<feature type="transmembrane region" description="Helical" evidence="6">
    <location>
        <begin position="300"/>
        <end position="320"/>
    </location>
</feature>
<evidence type="ECO:0000256" key="1">
    <source>
        <dbReference type="ARBA" id="ARBA00004651"/>
    </source>
</evidence>
<evidence type="ECO:0000256" key="5">
    <source>
        <dbReference type="ARBA" id="ARBA00023136"/>
    </source>
</evidence>
<feature type="domain" description="ComEC/Rec2-related protein" evidence="7">
    <location>
        <begin position="206"/>
        <end position="467"/>
    </location>
</feature>
<keyword evidence="4 6" id="KW-1133">Transmembrane helix</keyword>
<organism evidence="9 10">
    <name type="scientific">Candidatus Southlakia epibionticum</name>
    <dbReference type="NCBI Taxonomy" id="3043284"/>
    <lineage>
        <taxon>Bacteria</taxon>
        <taxon>Candidatus Saccharimonadota</taxon>
        <taxon>Candidatus Saccharimonadia</taxon>
        <taxon>Candidatus Saccharimonadales</taxon>
        <taxon>Candidatus Saccharimonadaceae</taxon>
        <taxon>Candidatus Southlakia</taxon>
    </lineage>
</organism>
<gene>
    <name evidence="9" type="primary">comEC</name>
    <name evidence="9" type="ORF">SEML1_0777</name>
</gene>
<dbReference type="Proteomes" id="UP001177295">
    <property type="component" value="Chromosome"/>
</dbReference>
<feature type="transmembrane region" description="Helical" evidence="6">
    <location>
        <begin position="12"/>
        <end position="29"/>
    </location>
</feature>
<keyword evidence="10" id="KW-1185">Reference proteome</keyword>
<evidence type="ECO:0000313" key="10">
    <source>
        <dbReference type="Proteomes" id="UP001177295"/>
    </source>
</evidence>
<evidence type="ECO:0000259" key="7">
    <source>
        <dbReference type="Pfam" id="PF03772"/>
    </source>
</evidence>
<dbReference type="Pfam" id="PF03772">
    <property type="entry name" value="Competence"/>
    <property type="match status" value="1"/>
</dbReference>
<accession>A0ABY8WVS0</accession>
<dbReference type="PANTHER" id="PTHR30619:SF1">
    <property type="entry name" value="RECOMBINATION PROTEIN 2"/>
    <property type="match status" value="1"/>
</dbReference>
<evidence type="ECO:0000256" key="2">
    <source>
        <dbReference type="ARBA" id="ARBA00022475"/>
    </source>
</evidence>
<sequence length="482" mass="51174">MNWLRERIHLMWHVAALCYGAVIGVAAAQWIRADIPGWIAGLAALAIFAVIIKTPQRYMIVLAVAAGACVGLVRGSGDQAWLAVYEPLIGRQVVLSGIVKDDADVAAGGGLRLQIIDVALGERSLPGQIWVTIAKPGNIKRGDRLRLSGTLRAGFGNYAASLARASVLKIKRVPGGDPALELRDGFAAQVRRAIREPEASLGIGFLLGKKSELPPQLLEALKIAGLTHIIVASGYNLTILVRLARRLFEKVSKFLAMFASAGLIGGFMAVTGLSPSMTRAGLVTGLSLWAWYYGRKFHPVVLLGMALAITTLWNPSYAWGDVGWQLSFAAFAGVIIVAPIMTAYFFGRQTAPAIGQILLETLAAQLVTAPVLLVAFGQISVISLLANLLIVPFIPFTMVLAAGAGVGAMAAPGLAAVLGYPAQFVLSCMIAATYWCAEQPWAQITQQVGWVGAAAWYAVLLAAVGYMKRASGYRLRDASVVE</sequence>
<evidence type="ECO:0000313" key="9">
    <source>
        <dbReference type="EMBL" id="WIO46375.1"/>
    </source>
</evidence>
<evidence type="ECO:0000256" key="4">
    <source>
        <dbReference type="ARBA" id="ARBA00022989"/>
    </source>
</evidence>
<keyword evidence="3 6" id="KW-0812">Transmembrane</keyword>
<dbReference type="Pfam" id="PF13567">
    <property type="entry name" value="DUF4131"/>
    <property type="match status" value="1"/>
</dbReference>
<dbReference type="InterPro" id="IPR004477">
    <property type="entry name" value="ComEC_N"/>
</dbReference>
<evidence type="ECO:0000259" key="8">
    <source>
        <dbReference type="Pfam" id="PF13567"/>
    </source>
</evidence>
<proteinExistence type="predicted"/>
<feature type="transmembrane region" description="Helical" evidence="6">
    <location>
        <begin position="413"/>
        <end position="435"/>
    </location>
</feature>
<feature type="transmembrane region" description="Helical" evidence="6">
    <location>
        <begin position="326"/>
        <end position="346"/>
    </location>
</feature>
<dbReference type="InterPro" id="IPR052159">
    <property type="entry name" value="Competence_DNA_uptake"/>
</dbReference>
<dbReference type="EMBL" id="CP124550">
    <property type="protein sequence ID" value="WIO46375.1"/>
    <property type="molecule type" value="Genomic_DNA"/>
</dbReference>
<comment type="subcellular location">
    <subcellularLocation>
        <location evidence="1">Cell membrane</location>
        <topology evidence="1">Multi-pass membrane protein</topology>
    </subcellularLocation>
</comment>
<dbReference type="RefSeq" id="WP_376753904.1">
    <property type="nucleotide sequence ID" value="NZ_CP124550.1"/>
</dbReference>
<feature type="transmembrane region" description="Helical" evidence="6">
    <location>
        <begin position="447"/>
        <end position="467"/>
    </location>
</feature>
<feature type="transmembrane region" description="Helical" evidence="6">
    <location>
        <begin position="385"/>
        <end position="406"/>
    </location>
</feature>
<dbReference type="PANTHER" id="PTHR30619">
    <property type="entry name" value="DNA INTERNALIZATION/COMPETENCE PROTEIN COMEC/REC2"/>
    <property type="match status" value="1"/>
</dbReference>
<evidence type="ECO:0000256" key="3">
    <source>
        <dbReference type="ARBA" id="ARBA00022692"/>
    </source>
</evidence>
<feature type="transmembrane region" description="Helical" evidence="6">
    <location>
        <begin position="251"/>
        <end position="270"/>
    </location>
</feature>
<name>A0ABY8WVS0_9BACT</name>
<dbReference type="NCBIfam" id="TIGR00360">
    <property type="entry name" value="ComEC_N-term"/>
    <property type="match status" value="1"/>
</dbReference>
<feature type="transmembrane region" description="Helical" evidence="6">
    <location>
        <begin position="358"/>
        <end position="379"/>
    </location>
</feature>
<evidence type="ECO:0000256" key="6">
    <source>
        <dbReference type="SAM" id="Phobius"/>
    </source>
</evidence>
<feature type="transmembrane region" description="Helical" evidence="6">
    <location>
        <begin position="35"/>
        <end position="52"/>
    </location>
</feature>
<keyword evidence="5 6" id="KW-0472">Membrane</keyword>
<dbReference type="InterPro" id="IPR025405">
    <property type="entry name" value="DUF4131"/>
</dbReference>
<reference evidence="9 10" key="1">
    <citation type="journal article" date="2023" name="Cell">
        <title>Genetic manipulation of Patescibacteria provides mechanistic insights into microbial dark matter and the epibiotic lifestyle.</title>
        <authorList>
            <person name="Wang Y."/>
            <person name="Gallagher L.A."/>
            <person name="Andrade P.A."/>
            <person name="Liu A."/>
            <person name="Humphreys I.R."/>
            <person name="Turkarslan S."/>
            <person name="Cutler K.J."/>
            <person name="Arrieta-Ortiz M.L."/>
            <person name="Li Y."/>
            <person name="Radey M.C."/>
            <person name="McLean J.S."/>
            <person name="Cong Q."/>
            <person name="Baker D."/>
            <person name="Baliga N.S."/>
            <person name="Peterson S.B."/>
            <person name="Mougous J.D."/>
        </authorList>
    </citation>
    <scope>NUCLEOTIDE SEQUENCE [LARGE SCALE GENOMIC DNA]</scope>
    <source>
        <strain evidence="9 10">ML1</strain>
    </source>
</reference>
<feature type="domain" description="DUF4131" evidence="8">
    <location>
        <begin position="37"/>
        <end position="152"/>
    </location>
</feature>